<dbReference type="Proteomes" id="UP000697998">
    <property type="component" value="Unassembled WGS sequence"/>
</dbReference>
<evidence type="ECO:0000313" key="1">
    <source>
        <dbReference type="EMBL" id="MBK7677475.1"/>
    </source>
</evidence>
<gene>
    <name evidence="1" type="ORF">IPJ27_23510</name>
</gene>
<dbReference type="EMBL" id="JADJMH010000037">
    <property type="protein sequence ID" value="MBK7677475.1"/>
    <property type="molecule type" value="Genomic_DNA"/>
</dbReference>
<protein>
    <submittedName>
        <fullName evidence="1">DUF2924 domain-containing protein</fullName>
    </submittedName>
</protein>
<reference evidence="1 2" key="1">
    <citation type="submission" date="2020-10" db="EMBL/GenBank/DDBJ databases">
        <title>Connecting structure to function with the recovery of over 1000 high-quality activated sludge metagenome-assembled genomes encoding full-length rRNA genes using long-read sequencing.</title>
        <authorList>
            <person name="Singleton C.M."/>
            <person name="Petriglieri F."/>
            <person name="Kristensen J.M."/>
            <person name="Kirkegaard R.H."/>
            <person name="Michaelsen T.Y."/>
            <person name="Andersen M.H."/>
            <person name="Karst S.M."/>
            <person name="Dueholm M.S."/>
            <person name="Nielsen P.H."/>
            <person name="Albertsen M."/>
        </authorList>
    </citation>
    <scope>NUCLEOTIDE SEQUENCE [LARGE SCALE GENOMIC DNA]</scope>
    <source>
        <strain evidence="1">EsbW_18-Q3-R4-48_BATAC.285</strain>
    </source>
</reference>
<organism evidence="1 2">
    <name type="scientific">Candidatus Accumulibacter proximus</name>
    <dbReference type="NCBI Taxonomy" id="2954385"/>
    <lineage>
        <taxon>Bacteria</taxon>
        <taxon>Pseudomonadati</taxon>
        <taxon>Pseudomonadota</taxon>
        <taxon>Betaproteobacteria</taxon>
        <taxon>Candidatus Accumulibacter</taxon>
    </lineage>
</organism>
<accession>A0A935Q5F3</accession>
<dbReference type="InterPro" id="IPR021322">
    <property type="entry name" value="DUF2924"/>
</dbReference>
<evidence type="ECO:0000313" key="2">
    <source>
        <dbReference type="Proteomes" id="UP000697998"/>
    </source>
</evidence>
<name>A0A935Q5F3_9PROT</name>
<comment type="caution">
    <text evidence="1">The sequence shown here is derived from an EMBL/GenBank/DDBJ whole genome shotgun (WGS) entry which is preliminary data.</text>
</comment>
<proteinExistence type="predicted"/>
<dbReference type="AlphaFoldDB" id="A0A935Q5F3"/>
<dbReference type="Pfam" id="PF11149">
    <property type="entry name" value="DUF2924"/>
    <property type="match status" value="1"/>
</dbReference>
<sequence>MPLDRRWDLWDQHFPRRPPRVTPRYLESRLAHRLQEVAYGGLPKAVNEQLADCGERLSKIKVWRGACPTSPG</sequence>